<dbReference type="InterPro" id="IPR000836">
    <property type="entry name" value="PRTase_dom"/>
</dbReference>
<gene>
    <name evidence="1" type="ORF">Hsar01_03243</name>
</gene>
<evidence type="ECO:0000313" key="2">
    <source>
        <dbReference type="Proteomes" id="UP001476282"/>
    </source>
</evidence>
<dbReference type="Gene3D" id="3.40.50.2020">
    <property type="match status" value="1"/>
</dbReference>
<evidence type="ECO:0008006" key="3">
    <source>
        <dbReference type="Google" id="ProtNLM"/>
    </source>
</evidence>
<dbReference type="EMBL" id="BAABRI010000019">
    <property type="protein sequence ID" value="GAA5484005.1"/>
    <property type="molecule type" value="Genomic_DNA"/>
</dbReference>
<dbReference type="Proteomes" id="UP001476282">
    <property type="component" value="Unassembled WGS sequence"/>
</dbReference>
<comment type="caution">
    <text evidence="1">The sequence shown here is derived from an EMBL/GenBank/DDBJ whole genome shotgun (WGS) entry which is preliminary data.</text>
</comment>
<accession>A0ABP9UR34</accession>
<name>A0ABP9UR34_9BACT</name>
<organism evidence="1 2">
    <name type="scientific">Haloferula sargassicola</name>
    <dbReference type="NCBI Taxonomy" id="490096"/>
    <lineage>
        <taxon>Bacteria</taxon>
        <taxon>Pseudomonadati</taxon>
        <taxon>Verrucomicrobiota</taxon>
        <taxon>Verrucomicrobiia</taxon>
        <taxon>Verrucomicrobiales</taxon>
        <taxon>Verrucomicrobiaceae</taxon>
        <taxon>Haloferula</taxon>
    </lineage>
</organism>
<dbReference type="InterPro" id="IPR029057">
    <property type="entry name" value="PRTase-like"/>
</dbReference>
<evidence type="ECO:0000313" key="1">
    <source>
        <dbReference type="EMBL" id="GAA5484005.1"/>
    </source>
</evidence>
<protein>
    <recommendedName>
        <fullName evidence="3">Phosphoribosyltransferase domain-containing protein</fullName>
    </recommendedName>
</protein>
<dbReference type="SUPFAM" id="SSF53271">
    <property type="entry name" value="PRTase-like"/>
    <property type="match status" value="1"/>
</dbReference>
<keyword evidence="2" id="KW-1185">Reference proteome</keyword>
<dbReference type="CDD" id="cd06223">
    <property type="entry name" value="PRTases_typeI"/>
    <property type="match status" value="1"/>
</dbReference>
<sequence length="72" mass="7733">MLPKDILLVDDVVTKGTTLIACAAILSEAFPHATIRAFAMVRTMGRIPDVEAIVDPCTGVISFDGYDVDRVP</sequence>
<reference evidence="1 2" key="1">
    <citation type="submission" date="2024-02" db="EMBL/GenBank/DDBJ databases">
        <title>Haloferula sargassicola NBRC 104335.</title>
        <authorList>
            <person name="Ichikawa N."/>
            <person name="Katano-Makiyama Y."/>
            <person name="Hidaka K."/>
        </authorList>
    </citation>
    <scope>NUCLEOTIDE SEQUENCE [LARGE SCALE GENOMIC DNA]</scope>
    <source>
        <strain evidence="1 2">NBRC 104335</strain>
    </source>
</reference>
<proteinExistence type="predicted"/>